<dbReference type="EMBL" id="JAIWYP010000005">
    <property type="protein sequence ID" value="KAH3827285.1"/>
    <property type="molecule type" value="Genomic_DNA"/>
</dbReference>
<dbReference type="AlphaFoldDB" id="A0A9D4JWF7"/>
<keyword evidence="3" id="KW-1185">Reference proteome</keyword>
<feature type="region of interest" description="Disordered" evidence="1">
    <location>
        <begin position="1"/>
        <end position="20"/>
    </location>
</feature>
<reference evidence="2" key="1">
    <citation type="journal article" date="2019" name="bioRxiv">
        <title>The Genome of the Zebra Mussel, Dreissena polymorpha: A Resource for Invasive Species Research.</title>
        <authorList>
            <person name="McCartney M.A."/>
            <person name="Auch B."/>
            <person name="Kono T."/>
            <person name="Mallez S."/>
            <person name="Zhang Y."/>
            <person name="Obille A."/>
            <person name="Becker A."/>
            <person name="Abrahante J.E."/>
            <person name="Garbe J."/>
            <person name="Badalamenti J.P."/>
            <person name="Herman A."/>
            <person name="Mangelson H."/>
            <person name="Liachko I."/>
            <person name="Sullivan S."/>
            <person name="Sone E.D."/>
            <person name="Koren S."/>
            <person name="Silverstein K.A.T."/>
            <person name="Beckman K.B."/>
            <person name="Gohl D.M."/>
        </authorList>
    </citation>
    <scope>NUCLEOTIDE SEQUENCE</scope>
    <source>
        <strain evidence="2">Duluth1</strain>
        <tissue evidence="2">Whole animal</tissue>
    </source>
</reference>
<organism evidence="2 3">
    <name type="scientific">Dreissena polymorpha</name>
    <name type="common">Zebra mussel</name>
    <name type="synonym">Mytilus polymorpha</name>
    <dbReference type="NCBI Taxonomy" id="45954"/>
    <lineage>
        <taxon>Eukaryota</taxon>
        <taxon>Metazoa</taxon>
        <taxon>Spiralia</taxon>
        <taxon>Lophotrochozoa</taxon>
        <taxon>Mollusca</taxon>
        <taxon>Bivalvia</taxon>
        <taxon>Autobranchia</taxon>
        <taxon>Heteroconchia</taxon>
        <taxon>Euheterodonta</taxon>
        <taxon>Imparidentia</taxon>
        <taxon>Neoheterodontei</taxon>
        <taxon>Myida</taxon>
        <taxon>Dreissenoidea</taxon>
        <taxon>Dreissenidae</taxon>
        <taxon>Dreissena</taxon>
    </lineage>
</organism>
<feature type="compositionally biased region" description="Polar residues" evidence="1">
    <location>
        <begin position="1"/>
        <end position="16"/>
    </location>
</feature>
<name>A0A9D4JWF7_DREPO</name>
<accession>A0A9D4JWF7</accession>
<gene>
    <name evidence="2" type="ORF">DPMN_129216</name>
</gene>
<comment type="caution">
    <text evidence="2">The sequence shown here is derived from an EMBL/GenBank/DDBJ whole genome shotgun (WGS) entry which is preliminary data.</text>
</comment>
<evidence type="ECO:0000256" key="1">
    <source>
        <dbReference type="SAM" id="MobiDB-lite"/>
    </source>
</evidence>
<reference evidence="2" key="2">
    <citation type="submission" date="2020-11" db="EMBL/GenBank/DDBJ databases">
        <authorList>
            <person name="McCartney M.A."/>
            <person name="Auch B."/>
            <person name="Kono T."/>
            <person name="Mallez S."/>
            <person name="Becker A."/>
            <person name="Gohl D.M."/>
            <person name="Silverstein K.A.T."/>
            <person name="Koren S."/>
            <person name="Bechman K.B."/>
            <person name="Herman A."/>
            <person name="Abrahante J.E."/>
            <person name="Garbe J."/>
        </authorList>
    </citation>
    <scope>NUCLEOTIDE SEQUENCE</scope>
    <source>
        <strain evidence="2">Duluth1</strain>
        <tissue evidence="2">Whole animal</tissue>
    </source>
</reference>
<sequence length="50" mass="5747">MLSSFTQQHQYSTQNRMENRFKTLPYHSRRSRSLTGSAVCPNVTPLATDC</sequence>
<dbReference type="Proteomes" id="UP000828390">
    <property type="component" value="Unassembled WGS sequence"/>
</dbReference>
<protein>
    <submittedName>
        <fullName evidence="2">Uncharacterized protein</fullName>
    </submittedName>
</protein>
<evidence type="ECO:0000313" key="3">
    <source>
        <dbReference type="Proteomes" id="UP000828390"/>
    </source>
</evidence>
<evidence type="ECO:0000313" key="2">
    <source>
        <dbReference type="EMBL" id="KAH3827285.1"/>
    </source>
</evidence>
<proteinExistence type="predicted"/>